<accession>A0A1C4ANU1</accession>
<dbReference type="Pfam" id="PF05971">
    <property type="entry name" value="Methyltransf_10"/>
    <property type="match status" value="1"/>
</dbReference>
<dbReference type="Gene3D" id="3.40.50.150">
    <property type="entry name" value="Vaccinia Virus protein VP39"/>
    <property type="match status" value="1"/>
</dbReference>
<dbReference type="PANTHER" id="PTHR13393:SF0">
    <property type="entry name" value="RNA N6-ADENOSINE-METHYLTRANSFERASE METTL16"/>
    <property type="match status" value="1"/>
</dbReference>
<proteinExistence type="inferred from homology"/>
<dbReference type="CDD" id="cd02440">
    <property type="entry name" value="AdoMet_MTases"/>
    <property type="match status" value="1"/>
</dbReference>
<sequence length="324" mass="36570">MQTSLKKPQLHCRNKHRNGYDFAKLINRLPELSQYVKPNPYGNVSIDFADPLAVKMLNKALLFNDYQMNYWDIPDGYLCPPIPGRADYIHYLADLLAQDNQNSIPTGKQIRVLDIGVGANVIYPIIGCAEYGWSFVGSDINPAAIKVTSLIIQANALLKNTVQCRLQKDSQAIFKHIIKPNEFYALTLCNPPFHASEQDAQASAQTKLKKLGKLTHSNPKTILNFGGQHAELWCKGGEAAFIANMIRESIEYKTQCLWFTSLVSKKETLSLINKKLKQANVVQSHIIPMAQGQKISRFVAWTFFDQHERQQILLKNAQKGEQAQ</sequence>
<comment type="function">
    <text evidence="6">Specifically methylates the adenine in position 1618 of 23S rRNA.</text>
</comment>
<keyword evidence="2 6" id="KW-0698">rRNA processing</keyword>
<comment type="similarity">
    <text evidence="6">Belongs to the methyltransferase superfamily. METTL16/RlmF family.</text>
</comment>
<dbReference type="AlphaFoldDB" id="A0A1C4ANU1"/>
<comment type="subcellular location">
    <subcellularLocation>
        <location evidence="6">Cytoplasm</location>
    </subcellularLocation>
</comment>
<keyword evidence="5 6" id="KW-0949">S-adenosyl-L-methionine</keyword>
<protein>
    <recommendedName>
        <fullName evidence="6">Ribosomal RNA large subunit methyltransferase F</fullName>
        <ecNumber evidence="6">2.1.1.181</ecNumber>
    </recommendedName>
    <alternativeName>
        <fullName evidence="6">23S rRNA mA1618 methyltransferase</fullName>
    </alternativeName>
    <alternativeName>
        <fullName evidence="6">rRNA adenine N-6-methyltransferase</fullName>
    </alternativeName>
</protein>
<dbReference type="PIRSF" id="PIRSF029038">
    <property type="entry name" value="Mtase_YbiN_prd"/>
    <property type="match status" value="1"/>
</dbReference>
<evidence type="ECO:0000256" key="6">
    <source>
        <dbReference type="HAMAP-Rule" id="MF_01848"/>
    </source>
</evidence>
<dbReference type="SUPFAM" id="SSF53335">
    <property type="entry name" value="S-adenosyl-L-methionine-dependent methyltransferases"/>
    <property type="match status" value="1"/>
</dbReference>
<dbReference type="EMBL" id="FMAQ01000003">
    <property type="protein sequence ID" value="SCB96352.1"/>
    <property type="molecule type" value="Genomic_DNA"/>
</dbReference>
<dbReference type="InterPro" id="IPR010286">
    <property type="entry name" value="METTL16/RlmF"/>
</dbReference>
<evidence type="ECO:0000256" key="2">
    <source>
        <dbReference type="ARBA" id="ARBA00022552"/>
    </source>
</evidence>
<dbReference type="Proteomes" id="UP000199670">
    <property type="component" value="Unassembled WGS sequence"/>
</dbReference>
<dbReference type="HAMAP" id="MF_01848">
    <property type="entry name" value="23SrRNA_methyltr_F"/>
    <property type="match status" value="1"/>
</dbReference>
<keyword evidence="1 6" id="KW-0963">Cytoplasm</keyword>
<dbReference type="NCBIfam" id="NF008725">
    <property type="entry name" value="PRK11727.1"/>
    <property type="match status" value="1"/>
</dbReference>
<keyword evidence="3 6" id="KW-0489">Methyltransferase</keyword>
<keyword evidence="4 6" id="KW-0808">Transferase</keyword>
<comment type="catalytic activity">
    <reaction evidence="6">
        <text>adenosine(1618) in 23S rRNA + S-adenosyl-L-methionine = N(6)-methyladenosine(1618) in 23S rRNA + S-adenosyl-L-homocysteine + H(+)</text>
        <dbReference type="Rhea" id="RHEA:16497"/>
        <dbReference type="Rhea" id="RHEA-COMP:10229"/>
        <dbReference type="Rhea" id="RHEA-COMP:10231"/>
        <dbReference type="ChEBI" id="CHEBI:15378"/>
        <dbReference type="ChEBI" id="CHEBI:57856"/>
        <dbReference type="ChEBI" id="CHEBI:59789"/>
        <dbReference type="ChEBI" id="CHEBI:74411"/>
        <dbReference type="ChEBI" id="CHEBI:74449"/>
        <dbReference type="EC" id="2.1.1.181"/>
    </reaction>
</comment>
<evidence type="ECO:0000313" key="7">
    <source>
        <dbReference type="EMBL" id="SCB96352.1"/>
    </source>
</evidence>
<dbReference type="RefSeq" id="WP_091347377.1">
    <property type="nucleotide sequence ID" value="NZ_FMAQ01000003.1"/>
</dbReference>
<dbReference type="InterPro" id="IPR016909">
    <property type="entry name" value="rRNA_lsu_MeTfrase_F"/>
</dbReference>
<reference evidence="8" key="1">
    <citation type="submission" date="2016-08" db="EMBL/GenBank/DDBJ databases">
        <authorList>
            <person name="Varghese N."/>
            <person name="Submissions Spin"/>
        </authorList>
    </citation>
    <scope>NUCLEOTIDE SEQUENCE [LARGE SCALE GENOMIC DNA]</scope>
    <source>
        <strain evidence="8">R-53248</strain>
    </source>
</reference>
<dbReference type="OrthoDB" id="1115728at2"/>
<dbReference type="PANTHER" id="PTHR13393">
    <property type="entry name" value="SAM-DEPENDENT METHYLTRANSFERASE"/>
    <property type="match status" value="1"/>
</dbReference>
<evidence type="ECO:0000256" key="5">
    <source>
        <dbReference type="ARBA" id="ARBA00022691"/>
    </source>
</evidence>
<evidence type="ECO:0000313" key="8">
    <source>
        <dbReference type="Proteomes" id="UP000199670"/>
    </source>
</evidence>
<name>A0A1C4ANU1_9GAMM</name>
<dbReference type="GO" id="GO:0005737">
    <property type="term" value="C:cytoplasm"/>
    <property type="evidence" value="ECO:0007669"/>
    <property type="project" value="UniProtKB-SubCell"/>
</dbReference>
<dbReference type="GO" id="GO:0070475">
    <property type="term" value="P:rRNA base methylation"/>
    <property type="evidence" value="ECO:0007669"/>
    <property type="project" value="TreeGrafter"/>
</dbReference>
<dbReference type="InterPro" id="IPR029063">
    <property type="entry name" value="SAM-dependent_MTases_sf"/>
</dbReference>
<keyword evidence="8" id="KW-1185">Reference proteome</keyword>
<evidence type="ECO:0000256" key="4">
    <source>
        <dbReference type="ARBA" id="ARBA00022679"/>
    </source>
</evidence>
<evidence type="ECO:0000256" key="1">
    <source>
        <dbReference type="ARBA" id="ARBA00022490"/>
    </source>
</evidence>
<gene>
    <name evidence="6" type="primary">rlmF</name>
    <name evidence="7" type="ORF">GA0061081_10365</name>
</gene>
<dbReference type="GO" id="GO:0052907">
    <property type="term" value="F:23S rRNA (adenine(1618)-N(6))-methyltransferase activity"/>
    <property type="evidence" value="ECO:0007669"/>
    <property type="project" value="UniProtKB-EC"/>
</dbReference>
<organism evidence="7 8">
    <name type="scientific">Gilliamella bombicola</name>
    <dbReference type="NCBI Taxonomy" id="1798182"/>
    <lineage>
        <taxon>Bacteria</taxon>
        <taxon>Pseudomonadati</taxon>
        <taxon>Pseudomonadota</taxon>
        <taxon>Gammaproteobacteria</taxon>
        <taxon>Orbales</taxon>
        <taxon>Orbaceae</taxon>
        <taxon>Gilliamella</taxon>
    </lineage>
</organism>
<evidence type="ECO:0000256" key="3">
    <source>
        <dbReference type="ARBA" id="ARBA00022603"/>
    </source>
</evidence>
<dbReference type="EC" id="2.1.1.181" evidence="6"/>